<dbReference type="Proteomes" id="UP000600918">
    <property type="component" value="Unassembled WGS sequence"/>
</dbReference>
<gene>
    <name evidence="2" type="ORF">H0235_001819</name>
</gene>
<keyword evidence="3" id="KW-1185">Reference proteome</keyword>
<sequence>MVNDITKVTTIDHTENVMDDVKRNNRLWILKRRPRNAEEIQKCVPGKATARVGRETPPRRGHFHQLVNRESYYVYVGSYDAPTTATRFNKNENDNDNDDDDDDDATTTTTTTTMMPMLEKRKKDEREEKEKKKKKK</sequence>
<comment type="caution">
    <text evidence="2">The sequence shown here is derived from an EMBL/GenBank/DDBJ whole genome shotgun (WGS) entry which is preliminary data.</text>
</comment>
<dbReference type="EMBL" id="JACSDY010000001">
    <property type="protein sequence ID" value="KAF7439428.1"/>
    <property type="molecule type" value="Genomic_DNA"/>
</dbReference>
<organism evidence="2 3">
    <name type="scientific">Vespula pensylvanica</name>
    <name type="common">Western yellow jacket</name>
    <name type="synonym">Wasp</name>
    <dbReference type="NCBI Taxonomy" id="30213"/>
    <lineage>
        <taxon>Eukaryota</taxon>
        <taxon>Metazoa</taxon>
        <taxon>Ecdysozoa</taxon>
        <taxon>Arthropoda</taxon>
        <taxon>Hexapoda</taxon>
        <taxon>Insecta</taxon>
        <taxon>Pterygota</taxon>
        <taxon>Neoptera</taxon>
        <taxon>Endopterygota</taxon>
        <taxon>Hymenoptera</taxon>
        <taxon>Apocrita</taxon>
        <taxon>Aculeata</taxon>
        <taxon>Vespoidea</taxon>
        <taxon>Vespidae</taxon>
        <taxon>Vespinae</taxon>
        <taxon>Vespula</taxon>
    </lineage>
</organism>
<reference evidence="2" key="1">
    <citation type="journal article" date="2020" name="G3 (Bethesda)">
        <title>High-Quality Assemblies for Three Invasive Social Wasps from the &lt;i&gt;Vespula&lt;/i&gt; Genus.</title>
        <authorList>
            <person name="Harrop T.W.R."/>
            <person name="Guhlin J."/>
            <person name="McLaughlin G.M."/>
            <person name="Permina E."/>
            <person name="Stockwell P."/>
            <person name="Gilligan J."/>
            <person name="Le Lec M.F."/>
            <person name="Gruber M.A.M."/>
            <person name="Quinn O."/>
            <person name="Lovegrove M."/>
            <person name="Duncan E.J."/>
            <person name="Remnant E.J."/>
            <person name="Van Eeckhoven J."/>
            <person name="Graham B."/>
            <person name="Knapp R.A."/>
            <person name="Langford K.W."/>
            <person name="Kronenberg Z."/>
            <person name="Press M.O."/>
            <person name="Eacker S.M."/>
            <person name="Wilson-Rankin E.E."/>
            <person name="Purcell J."/>
            <person name="Lester P.J."/>
            <person name="Dearden P.K."/>
        </authorList>
    </citation>
    <scope>NUCLEOTIDE SEQUENCE</scope>
    <source>
        <strain evidence="2">Volc-1</strain>
    </source>
</reference>
<dbReference type="AlphaFoldDB" id="A0A834UHV3"/>
<evidence type="ECO:0000256" key="1">
    <source>
        <dbReference type="SAM" id="MobiDB-lite"/>
    </source>
</evidence>
<feature type="compositionally biased region" description="Basic and acidic residues" evidence="1">
    <location>
        <begin position="118"/>
        <end position="130"/>
    </location>
</feature>
<feature type="region of interest" description="Disordered" evidence="1">
    <location>
        <begin position="84"/>
        <end position="136"/>
    </location>
</feature>
<name>A0A834UHV3_VESPE</name>
<feature type="compositionally biased region" description="Acidic residues" evidence="1">
    <location>
        <begin position="94"/>
        <end position="105"/>
    </location>
</feature>
<proteinExistence type="predicted"/>
<evidence type="ECO:0000313" key="3">
    <source>
        <dbReference type="Proteomes" id="UP000600918"/>
    </source>
</evidence>
<accession>A0A834UHV3</accession>
<protein>
    <submittedName>
        <fullName evidence="2">Uncharacterized protein</fullName>
    </submittedName>
</protein>
<evidence type="ECO:0000313" key="2">
    <source>
        <dbReference type="EMBL" id="KAF7439428.1"/>
    </source>
</evidence>